<dbReference type="InterPro" id="IPR002831">
    <property type="entry name" value="Tscrpt_reg_TrmB_N"/>
</dbReference>
<evidence type="ECO:0000259" key="1">
    <source>
        <dbReference type="Pfam" id="PF01978"/>
    </source>
</evidence>
<dbReference type="CDD" id="cd00090">
    <property type="entry name" value="HTH_ARSR"/>
    <property type="match status" value="1"/>
</dbReference>
<dbReference type="InterPro" id="IPR051797">
    <property type="entry name" value="TrmB-like"/>
</dbReference>
<feature type="domain" description="Transcription regulator TrmB N-terminal" evidence="1">
    <location>
        <begin position="7"/>
        <end position="71"/>
    </location>
</feature>
<dbReference type="InterPro" id="IPR036390">
    <property type="entry name" value="WH_DNA-bd_sf"/>
</dbReference>
<organism evidence="2 3">
    <name type="scientific">Candidatus Andersenbacteria bacterium RIFCSPHIGHO2_12_FULL_45_11b</name>
    <dbReference type="NCBI Taxonomy" id="1797282"/>
    <lineage>
        <taxon>Bacteria</taxon>
        <taxon>Candidatus Anderseniibacteriota</taxon>
    </lineage>
</organism>
<name>A0A1G1X741_9BACT</name>
<reference evidence="2 3" key="1">
    <citation type="journal article" date="2016" name="Nat. Commun.">
        <title>Thousands of microbial genomes shed light on interconnected biogeochemical processes in an aquifer system.</title>
        <authorList>
            <person name="Anantharaman K."/>
            <person name="Brown C.T."/>
            <person name="Hug L.A."/>
            <person name="Sharon I."/>
            <person name="Castelle C.J."/>
            <person name="Probst A.J."/>
            <person name="Thomas B.C."/>
            <person name="Singh A."/>
            <person name="Wilkins M.J."/>
            <person name="Karaoz U."/>
            <person name="Brodie E.L."/>
            <person name="Williams K.H."/>
            <person name="Hubbard S.S."/>
            <person name="Banfield J.F."/>
        </authorList>
    </citation>
    <scope>NUCLEOTIDE SEQUENCE [LARGE SCALE GENOMIC DNA]</scope>
</reference>
<dbReference type="Gene3D" id="1.10.10.10">
    <property type="entry name" value="Winged helix-like DNA-binding domain superfamily/Winged helix DNA-binding domain"/>
    <property type="match status" value="1"/>
</dbReference>
<comment type="caution">
    <text evidence="2">The sequence shown here is derived from an EMBL/GenBank/DDBJ whole genome shotgun (WGS) entry which is preliminary data.</text>
</comment>
<dbReference type="PANTHER" id="PTHR34293">
    <property type="entry name" value="HTH-TYPE TRANSCRIPTIONAL REGULATOR TRMBL2"/>
    <property type="match status" value="1"/>
</dbReference>
<dbReference type="PANTHER" id="PTHR34293:SF1">
    <property type="entry name" value="HTH-TYPE TRANSCRIPTIONAL REGULATOR TRMBL2"/>
    <property type="match status" value="1"/>
</dbReference>
<proteinExistence type="predicted"/>
<dbReference type="AlphaFoldDB" id="A0A1G1X741"/>
<dbReference type="InterPro" id="IPR011991">
    <property type="entry name" value="ArsR-like_HTH"/>
</dbReference>
<sequence length="256" mass="29155">MEHIKELMSLGLKDKEVVVYLSCLELGPSPAQVIAKKAGVVRATTYVILEELMNMGLVTKYKEGKKTMFSAEAPRQLLRLLERQEEAIQEKQARLELILPELQMIMKALGDKPSVRYFEGKEGLRAIRQEIIMHGRTGDIFYNFTPADHLRGVFAQDEDTHYKQRVSKGVRAKTLFTTKSEKVKQEWLATMSGRITEIRFVSPDKFPVPAGMTIYRDRIAIGSYTGKLFGVIIESEQMASMMRSLFELAWESAEIS</sequence>
<evidence type="ECO:0000313" key="2">
    <source>
        <dbReference type="EMBL" id="OGY35420.1"/>
    </source>
</evidence>
<dbReference type="InterPro" id="IPR036388">
    <property type="entry name" value="WH-like_DNA-bd_sf"/>
</dbReference>
<gene>
    <name evidence="2" type="ORF">A3E36_01850</name>
</gene>
<dbReference type="EMBL" id="MHHS01000050">
    <property type="protein sequence ID" value="OGY35420.1"/>
    <property type="molecule type" value="Genomic_DNA"/>
</dbReference>
<dbReference type="SUPFAM" id="SSF46785">
    <property type="entry name" value="Winged helix' DNA-binding domain"/>
    <property type="match status" value="1"/>
</dbReference>
<accession>A0A1G1X741</accession>
<protein>
    <recommendedName>
        <fullName evidence="1">Transcription regulator TrmB N-terminal domain-containing protein</fullName>
    </recommendedName>
</protein>
<dbReference type="Proteomes" id="UP000177941">
    <property type="component" value="Unassembled WGS sequence"/>
</dbReference>
<evidence type="ECO:0000313" key="3">
    <source>
        <dbReference type="Proteomes" id="UP000177941"/>
    </source>
</evidence>
<dbReference type="Pfam" id="PF01978">
    <property type="entry name" value="TrmB"/>
    <property type="match status" value="1"/>
</dbReference>